<dbReference type="Proteomes" id="UP000006044">
    <property type="component" value="Unassembled WGS sequence"/>
</dbReference>
<gene>
    <name evidence="1" type="ORF">HMPREF9448_01200</name>
</gene>
<dbReference type="STRING" id="742726.HMPREF9448_01200"/>
<dbReference type="HOGENOM" id="CLU_130944_0_0_10"/>
<organism evidence="1 2">
    <name type="scientific">Barnesiella intestinihominis YIT 11860</name>
    <dbReference type="NCBI Taxonomy" id="742726"/>
    <lineage>
        <taxon>Bacteria</taxon>
        <taxon>Pseudomonadati</taxon>
        <taxon>Bacteroidota</taxon>
        <taxon>Bacteroidia</taxon>
        <taxon>Bacteroidales</taxon>
        <taxon>Barnesiellaceae</taxon>
        <taxon>Barnesiella</taxon>
    </lineage>
</organism>
<dbReference type="AlphaFoldDB" id="K0WZV8"/>
<dbReference type="eggNOG" id="ENOG503407J">
    <property type="taxonomic scope" value="Bacteria"/>
</dbReference>
<dbReference type="GeneID" id="77848492"/>
<reference evidence="1 2" key="1">
    <citation type="submission" date="2012-08" db="EMBL/GenBank/DDBJ databases">
        <title>The Genome Sequence of Barnesiella intestinihominis YIT 11860.</title>
        <authorList>
            <consortium name="The Broad Institute Genome Sequencing Platform"/>
            <person name="Earl A."/>
            <person name="Ward D."/>
            <person name="Feldgarden M."/>
            <person name="Gevers D."/>
            <person name="Morotomi M."/>
            <person name="Walker B."/>
            <person name="Young S.K."/>
            <person name="Zeng Q."/>
            <person name="Gargeya S."/>
            <person name="Fitzgerald M."/>
            <person name="Haas B."/>
            <person name="Abouelleil A."/>
            <person name="Alvarado L."/>
            <person name="Arachchi H.M."/>
            <person name="Berlin A.M."/>
            <person name="Chapman S.B."/>
            <person name="Goldberg J."/>
            <person name="Griggs A."/>
            <person name="Gujja S."/>
            <person name="Hansen M."/>
            <person name="Howarth C."/>
            <person name="Imamovic A."/>
            <person name="Larimer J."/>
            <person name="McCowen C."/>
            <person name="Montmayeur A."/>
            <person name="Murphy C."/>
            <person name="Neiman D."/>
            <person name="Pearson M."/>
            <person name="Priest M."/>
            <person name="Roberts A."/>
            <person name="Saif S."/>
            <person name="Shea T."/>
            <person name="Sisk P."/>
            <person name="Sykes S."/>
            <person name="Wortman J."/>
            <person name="Nusbaum C."/>
            <person name="Birren B."/>
        </authorList>
    </citation>
    <scope>NUCLEOTIDE SEQUENCE [LARGE SCALE GENOMIC DNA]</scope>
    <source>
        <strain evidence="1 2">YIT 11860</strain>
    </source>
</reference>
<dbReference type="OrthoDB" id="1069540at2"/>
<dbReference type="RefSeq" id="WP_008861686.1">
    <property type="nucleotide sequence ID" value="NZ_JH815204.1"/>
</dbReference>
<evidence type="ECO:0000313" key="2">
    <source>
        <dbReference type="Proteomes" id="UP000006044"/>
    </source>
</evidence>
<name>K0WZV8_9BACT</name>
<proteinExistence type="predicted"/>
<keyword evidence="2" id="KW-1185">Reference proteome</keyword>
<dbReference type="EMBL" id="ADLE01000008">
    <property type="protein sequence ID" value="EJZ64718.1"/>
    <property type="molecule type" value="Genomic_DNA"/>
</dbReference>
<sequence length="152" mass="17535">MNGNNITEEKALEERAKFIGAFNGTMIDIWKEKIVDMDIIDTGSLLDSVAALPVRADGRFSEVVLVQCFLEYGLWQDYGTGREVWRGNPGDIGRDKVRERRRWFSTKYYSSVMNLRDFMADSMGREFVGIVADAFNDQRLKKSTEFYKNHSL</sequence>
<protein>
    <submittedName>
        <fullName evidence="1">Uncharacterized protein</fullName>
    </submittedName>
</protein>
<evidence type="ECO:0000313" key="1">
    <source>
        <dbReference type="EMBL" id="EJZ64718.1"/>
    </source>
</evidence>
<accession>K0WZV8</accession>
<comment type="caution">
    <text evidence="1">The sequence shown here is derived from an EMBL/GenBank/DDBJ whole genome shotgun (WGS) entry which is preliminary data.</text>
</comment>